<dbReference type="InterPro" id="IPR013221">
    <property type="entry name" value="Mur_ligase_cen"/>
</dbReference>
<keyword evidence="14" id="KW-0289">Folate biosynthesis</keyword>
<proteinExistence type="inferred from homology"/>
<evidence type="ECO:0000256" key="11">
    <source>
        <dbReference type="ARBA" id="ARBA00022741"/>
    </source>
</evidence>
<dbReference type="GO" id="GO:0046656">
    <property type="term" value="P:folic acid biosynthetic process"/>
    <property type="evidence" value="ECO:0007669"/>
    <property type="project" value="UniProtKB-KW"/>
</dbReference>
<dbReference type="Gene3D" id="3.40.1190.10">
    <property type="entry name" value="Mur-like, catalytic domain"/>
    <property type="match status" value="1"/>
</dbReference>
<evidence type="ECO:0000256" key="1">
    <source>
        <dbReference type="ARBA" id="ARBA00001946"/>
    </source>
</evidence>
<evidence type="ECO:0000256" key="2">
    <source>
        <dbReference type="ARBA" id="ARBA00004799"/>
    </source>
</evidence>
<dbReference type="GO" id="GO:0004326">
    <property type="term" value="F:tetrahydrofolylpolyglutamate synthase activity"/>
    <property type="evidence" value="ECO:0007669"/>
    <property type="project" value="UniProtKB-EC"/>
</dbReference>
<evidence type="ECO:0000256" key="16">
    <source>
        <dbReference type="ARBA" id="ARBA00047493"/>
    </source>
</evidence>
<dbReference type="EC" id="6.3.2.17" evidence="7"/>
<comment type="pathway">
    <text evidence="2">Cofactor biosynthesis; tetrahydrofolate biosynthesis; 7,8-dihydrofolate from 2-amino-4-hydroxy-6-hydroxymethyl-7,8-dihydropteridine diphosphate and 4-aminobenzoate: step 2/2.</text>
</comment>
<dbReference type="SUPFAM" id="SSF53244">
    <property type="entry name" value="MurD-like peptide ligases, peptide-binding domain"/>
    <property type="match status" value="1"/>
</dbReference>
<comment type="cofactor">
    <cofactor evidence="1">
        <name>Mg(2+)</name>
        <dbReference type="ChEBI" id="CHEBI:18420"/>
    </cofactor>
</comment>
<protein>
    <recommendedName>
        <fullName evidence="8">Dihydrofolate synthase/folylpolyglutamate synthase</fullName>
        <ecNumber evidence="6">6.3.2.12</ecNumber>
        <ecNumber evidence="7">6.3.2.17</ecNumber>
    </recommendedName>
    <alternativeName>
        <fullName evidence="15">Tetrahydrofolylpolyglutamate synthase</fullName>
    </alternativeName>
</protein>
<dbReference type="FunFam" id="3.40.1190.10:FF:000004">
    <property type="entry name" value="Dihydrofolate synthase/folylpolyglutamate synthase"/>
    <property type="match status" value="1"/>
</dbReference>
<dbReference type="GO" id="GO:0046872">
    <property type="term" value="F:metal ion binding"/>
    <property type="evidence" value="ECO:0007669"/>
    <property type="project" value="UniProtKB-KW"/>
</dbReference>
<keyword evidence="10" id="KW-0479">Metal-binding</keyword>
<comment type="caution">
    <text evidence="21">The sequence shown here is derived from an EMBL/GenBank/DDBJ whole genome shotgun (WGS) entry which is preliminary data.</text>
</comment>
<dbReference type="SUPFAM" id="SSF53623">
    <property type="entry name" value="MurD-like peptide ligases, catalytic domain"/>
    <property type="match status" value="1"/>
</dbReference>
<gene>
    <name evidence="21" type="ORF">PM10SUCC1_14160</name>
</gene>
<dbReference type="EC" id="6.3.2.12" evidence="6"/>
<dbReference type="InterPro" id="IPR036615">
    <property type="entry name" value="Mur_ligase_C_dom_sf"/>
</dbReference>
<accession>A0A9W6GLR9</accession>
<dbReference type="GO" id="GO:0005524">
    <property type="term" value="F:ATP binding"/>
    <property type="evidence" value="ECO:0007669"/>
    <property type="project" value="UniProtKB-KW"/>
</dbReference>
<dbReference type="NCBIfam" id="TIGR01499">
    <property type="entry name" value="folC"/>
    <property type="match status" value="1"/>
</dbReference>
<evidence type="ECO:0000256" key="18">
    <source>
        <dbReference type="PIRNR" id="PIRNR001563"/>
    </source>
</evidence>
<dbReference type="Pfam" id="PF02875">
    <property type="entry name" value="Mur_ligase_C"/>
    <property type="match status" value="1"/>
</dbReference>
<dbReference type="InterPro" id="IPR036565">
    <property type="entry name" value="Mur-like_cat_sf"/>
</dbReference>
<evidence type="ECO:0000256" key="5">
    <source>
        <dbReference type="ARBA" id="ARBA00011245"/>
    </source>
</evidence>
<dbReference type="InterPro" id="IPR004101">
    <property type="entry name" value="Mur_ligase_C"/>
</dbReference>
<dbReference type="Proteomes" id="UP001144471">
    <property type="component" value="Unassembled WGS sequence"/>
</dbReference>
<feature type="domain" description="Mur ligase C-terminal" evidence="19">
    <location>
        <begin position="286"/>
        <end position="403"/>
    </location>
</feature>
<name>A0A9W6GLR9_9FUSO</name>
<dbReference type="PANTHER" id="PTHR11136:SF0">
    <property type="entry name" value="DIHYDROFOLATE SYNTHETASE-RELATED"/>
    <property type="match status" value="1"/>
</dbReference>
<comment type="pathway">
    <text evidence="3">Cofactor biosynthesis; tetrahydrofolylpolyglutamate biosynthesis.</text>
</comment>
<evidence type="ECO:0000256" key="17">
    <source>
        <dbReference type="ARBA" id="ARBA00049161"/>
    </source>
</evidence>
<evidence type="ECO:0000256" key="3">
    <source>
        <dbReference type="ARBA" id="ARBA00005150"/>
    </source>
</evidence>
<evidence type="ECO:0000313" key="22">
    <source>
        <dbReference type="Proteomes" id="UP001144471"/>
    </source>
</evidence>
<keyword evidence="22" id="KW-1185">Reference proteome</keyword>
<dbReference type="AlphaFoldDB" id="A0A9W6GLR9"/>
<feature type="domain" description="Mur ligase central" evidence="20">
    <location>
        <begin position="49"/>
        <end position="263"/>
    </location>
</feature>
<dbReference type="InterPro" id="IPR001645">
    <property type="entry name" value="Folylpolyglutamate_synth"/>
</dbReference>
<dbReference type="PROSITE" id="PS01012">
    <property type="entry name" value="FOLYLPOLYGLU_SYNT_2"/>
    <property type="match status" value="1"/>
</dbReference>
<comment type="catalytic activity">
    <reaction evidence="16">
        <text>(6S)-5,6,7,8-tetrahydrofolyl-(gamma-L-Glu)(n) + L-glutamate + ATP = (6S)-5,6,7,8-tetrahydrofolyl-(gamma-L-Glu)(n+1) + ADP + phosphate + H(+)</text>
        <dbReference type="Rhea" id="RHEA:10580"/>
        <dbReference type="Rhea" id="RHEA-COMP:14738"/>
        <dbReference type="Rhea" id="RHEA-COMP:14740"/>
        <dbReference type="ChEBI" id="CHEBI:15378"/>
        <dbReference type="ChEBI" id="CHEBI:29985"/>
        <dbReference type="ChEBI" id="CHEBI:30616"/>
        <dbReference type="ChEBI" id="CHEBI:43474"/>
        <dbReference type="ChEBI" id="CHEBI:141005"/>
        <dbReference type="ChEBI" id="CHEBI:456216"/>
        <dbReference type="EC" id="6.3.2.17"/>
    </reaction>
</comment>
<dbReference type="GO" id="GO:0008841">
    <property type="term" value="F:dihydrofolate synthase activity"/>
    <property type="evidence" value="ECO:0007669"/>
    <property type="project" value="UniProtKB-EC"/>
</dbReference>
<keyword evidence="13" id="KW-0460">Magnesium</keyword>
<dbReference type="InterPro" id="IPR018109">
    <property type="entry name" value="Folylpolyglutamate_synth_CS"/>
</dbReference>
<evidence type="ECO:0000313" key="21">
    <source>
        <dbReference type="EMBL" id="GLI55902.1"/>
    </source>
</evidence>
<keyword evidence="12 18" id="KW-0067">ATP-binding</keyword>
<dbReference type="PIRSF" id="PIRSF001563">
    <property type="entry name" value="Folylpolyglu_synth"/>
    <property type="match status" value="1"/>
</dbReference>
<dbReference type="Gene3D" id="3.90.190.20">
    <property type="entry name" value="Mur ligase, C-terminal domain"/>
    <property type="match status" value="1"/>
</dbReference>
<dbReference type="Pfam" id="PF08245">
    <property type="entry name" value="Mur_ligase_M"/>
    <property type="match status" value="1"/>
</dbReference>
<dbReference type="EMBL" id="BSDY01000005">
    <property type="protein sequence ID" value="GLI55902.1"/>
    <property type="molecule type" value="Genomic_DNA"/>
</dbReference>
<evidence type="ECO:0000256" key="6">
    <source>
        <dbReference type="ARBA" id="ARBA00013023"/>
    </source>
</evidence>
<evidence type="ECO:0000256" key="8">
    <source>
        <dbReference type="ARBA" id="ARBA00019357"/>
    </source>
</evidence>
<evidence type="ECO:0000256" key="15">
    <source>
        <dbReference type="ARBA" id="ARBA00030592"/>
    </source>
</evidence>
<evidence type="ECO:0000256" key="9">
    <source>
        <dbReference type="ARBA" id="ARBA00022598"/>
    </source>
</evidence>
<evidence type="ECO:0000256" key="13">
    <source>
        <dbReference type="ARBA" id="ARBA00022842"/>
    </source>
</evidence>
<evidence type="ECO:0000256" key="4">
    <source>
        <dbReference type="ARBA" id="ARBA00008276"/>
    </source>
</evidence>
<keyword evidence="11 18" id="KW-0547">Nucleotide-binding</keyword>
<reference evidence="21" key="1">
    <citation type="submission" date="2022-12" db="EMBL/GenBank/DDBJ databases">
        <title>Reference genome sequencing for broad-spectrum identification of bacterial and archaeal isolates by mass spectrometry.</title>
        <authorList>
            <person name="Sekiguchi Y."/>
            <person name="Tourlousse D.M."/>
        </authorList>
    </citation>
    <scope>NUCLEOTIDE SEQUENCE</scope>
    <source>
        <strain evidence="21">10succ1</strain>
    </source>
</reference>
<evidence type="ECO:0000256" key="7">
    <source>
        <dbReference type="ARBA" id="ARBA00013025"/>
    </source>
</evidence>
<dbReference type="GO" id="GO:0005737">
    <property type="term" value="C:cytoplasm"/>
    <property type="evidence" value="ECO:0007669"/>
    <property type="project" value="TreeGrafter"/>
</dbReference>
<evidence type="ECO:0000259" key="19">
    <source>
        <dbReference type="Pfam" id="PF02875"/>
    </source>
</evidence>
<comment type="catalytic activity">
    <reaction evidence="17">
        <text>7,8-dihydropteroate + L-glutamate + ATP = 7,8-dihydrofolate + ADP + phosphate + H(+)</text>
        <dbReference type="Rhea" id="RHEA:23584"/>
        <dbReference type="ChEBI" id="CHEBI:15378"/>
        <dbReference type="ChEBI" id="CHEBI:17839"/>
        <dbReference type="ChEBI" id="CHEBI:29985"/>
        <dbReference type="ChEBI" id="CHEBI:30616"/>
        <dbReference type="ChEBI" id="CHEBI:43474"/>
        <dbReference type="ChEBI" id="CHEBI:57451"/>
        <dbReference type="ChEBI" id="CHEBI:456216"/>
        <dbReference type="EC" id="6.3.2.12"/>
    </reaction>
</comment>
<evidence type="ECO:0000256" key="14">
    <source>
        <dbReference type="ARBA" id="ARBA00022909"/>
    </source>
</evidence>
<comment type="similarity">
    <text evidence="4 18">Belongs to the folylpolyglutamate synthase family.</text>
</comment>
<sequence>MIDEKVGVEKVLEELYNYSMFGIKLGLENIKNICEALGEPQRSYRVIHIAGTNGKGSTATTIERGLIEAGYKVGKFTSPHIVRFNERIQLNGVEISDEKICEYFLRVKEVLEEREIRGTFFEVTTAMMFLYFKDENIDFLVLETGMGGRFDATNIVDSEIAVITNISLDHTGFLGDDIYTIAKEKAGIIKAGSKVVVGDSQEDVARAIEDEKDDYTDVLKKYRDVSYRLDTKNYTTEIELQGRKYSFSLFGNYQVNNFLCAYEVLKTLNISEDVIERAATKVSWPGRFEVAGRAPLLILDGAHNVDAAKRLRENINLSYREDEVVAIVSVLEDKDIQGVMEEIRGFTDTIILTSLADFKRGLKGEDLLKYTDSFQRAVVREDIDEAYKEALSLGKGAVVVCGSFYLLSKFKGR</sequence>
<organism evidence="21 22">
    <name type="scientific">Propionigenium maris DSM 9537</name>
    <dbReference type="NCBI Taxonomy" id="1123000"/>
    <lineage>
        <taxon>Bacteria</taxon>
        <taxon>Fusobacteriati</taxon>
        <taxon>Fusobacteriota</taxon>
        <taxon>Fusobacteriia</taxon>
        <taxon>Fusobacteriales</taxon>
        <taxon>Fusobacteriaceae</taxon>
        <taxon>Propionigenium</taxon>
    </lineage>
</organism>
<evidence type="ECO:0000256" key="12">
    <source>
        <dbReference type="ARBA" id="ARBA00022840"/>
    </source>
</evidence>
<comment type="subunit">
    <text evidence="5">Monomer.</text>
</comment>
<evidence type="ECO:0000256" key="10">
    <source>
        <dbReference type="ARBA" id="ARBA00022723"/>
    </source>
</evidence>
<dbReference type="PANTHER" id="PTHR11136">
    <property type="entry name" value="FOLYLPOLYGLUTAMATE SYNTHASE-RELATED"/>
    <property type="match status" value="1"/>
</dbReference>
<evidence type="ECO:0000259" key="20">
    <source>
        <dbReference type="Pfam" id="PF08245"/>
    </source>
</evidence>
<keyword evidence="9 18" id="KW-0436">Ligase</keyword>